<name>A0ACC2M5N8_PERAE</name>
<keyword evidence="2" id="KW-1185">Reference proteome</keyword>
<proteinExistence type="predicted"/>
<accession>A0ACC2M5N8</accession>
<dbReference type="EMBL" id="CM056813">
    <property type="protein sequence ID" value="KAJ8641097.1"/>
    <property type="molecule type" value="Genomic_DNA"/>
</dbReference>
<sequence length="104" mass="11496">MEYETLQPDKIAVDGGEQNLKELNAIFSKPLKELLSSETEVDDAALISIDSKGTDIRVRQGAQFNIQRLSFEVGHGVETLEEAKAALNKLISKGARLRTLQNKI</sequence>
<comment type="caution">
    <text evidence="1">The sequence shown here is derived from an EMBL/GenBank/DDBJ whole genome shotgun (WGS) entry which is preliminary data.</text>
</comment>
<organism evidence="1 2">
    <name type="scientific">Persea americana</name>
    <name type="common">Avocado</name>
    <dbReference type="NCBI Taxonomy" id="3435"/>
    <lineage>
        <taxon>Eukaryota</taxon>
        <taxon>Viridiplantae</taxon>
        <taxon>Streptophyta</taxon>
        <taxon>Embryophyta</taxon>
        <taxon>Tracheophyta</taxon>
        <taxon>Spermatophyta</taxon>
        <taxon>Magnoliopsida</taxon>
        <taxon>Magnoliidae</taxon>
        <taxon>Laurales</taxon>
        <taxon>Lauraceae</taxon>
        <taxon>Persea</taxon>
    </lineage>
</organism>
<dbReference type="Proteomes" id="UP001234297">
    <property type="component" value="Chromosome 5"/>
</dbReference>
<protein>
    <submittedName>
        <fullName evidence="1">Uncharacterized protein</fullName>
    </submittedName>
</protein>
<reference evidence="1 2" key="1">
    <citation type="journal article" date="2022" name="Hortic Res">
        <title>A haplotype resolved chromosomal level avocado genome allows analysis of novel avocado genes.</title>
        <authorList>
            <person name="Nath O."/>
            <person name="Fletcher S.J."/>
            <person name="Hayward A."/>
            <person name="Shaw L.M."/>
            <person name="Masouleh A.K."/>
            <person name="Furtado A."/>
            <person name="Henry R.J."/>
            <person name="Mitter N."/>
        </authorList>
    </citation>
    <scope>NUCLEOTIDE SEQUENCE [LARGE SCALE GENOMIC DNA]</scope>
    <source>
        <strain evidence="2">cv. Hass</strain>
    </source>
</reference>
<evidence type="ECO:0000313" key="1">
    <source>
        <dbReference type="EMBL" id="KAJ8641097.1"/>
    </source>
</evidence>
<evidence type="ECO:0000313" key="2">
    <source>
        <dbReference type="Proteomes" id="UP001234297"/>
    </source>
</evidence>
<gene>
    <name evidence="1" type="ORF">MRB53_017791</name>
</gene>